<reference evidence="1" key="1">
    <citation type="submission" date="2018-02" db="EMBL/GenBank/DDBJ databases">
        <title>Rhizophora mucronata_Transcriptome.</title>
        <authorList>
            <person name="Meera S.P."/>
            <person name="Sreeshan A."/>
            <person name="Augustine A."/>
        </authorList>
    </citation>
    <scope>NUCLEOTIDE SEQUENCE</scope>
    <source>
        <tissue evidence="1">Leaf</tissue>
    </source>
</reference>
<evidence type="ECO:0000313" key="1">
    <source>
        <dbReference type="EMBL" id="MBX28800.1"/>
    </source>
</evidence>
<dbReference type="AlphaFoldDB" id="A0A2P2MF01"/>
<protein>
    <submittedName>
        <fullName evidence="1">Uncharacterized protein MANES_08G053600</fullName>
    </submittedName>
</protein>
<sequence>MHLFHDSSWICGRCSRCSLESEITAAIYCFPSFVNGICWTYNYHYTKASYSICWAQGVGPRMDLQAIYGAFSSFLHKFH</sequence>
<accession>A0A2P2MF01</accession>
<dbReference type="EMBL" id="GGEC01048316">
    <property type="protein sequence ID" value="MBX28800.1"/>
    <property type="molecule type" value="Transcribed_RNA"/>
</dbReference>
<proteinExistence type="predicted"/>
<name>A0A2P2MF01_RHIMU</name>
<organism evidence="1">
    <name type="scientific">Rhizophora mucronata</name>
    <name type="common">Asiatic mangrove</name>
    <dbReference type="NCBI Taxonomy" id="61149"/>
    <lineage>
        <taxon>Eukaryota</taxon>
        <taxon>Viridiplantae</taxon>
        <taxon>Streptophyta</taxon>
        <taxon>Embryophyta</taxon>
        <taxon>Tracheophyta</taxon>
        <taxon>Spermatophyta</taxon>
        <taxon>Magnoliopsida</taxon>
        <taxon>eudicotyledons</taxon>
        <taxon>Gunneridae</taxon>
        <taxon>Pentapetalae</taxon>
        <taxon>rosids</taxon>
        <taxon>fabids</taxon>
        <taxon>Malpighiales</taxon>
        <taxon>Rhizophoraceae</taxon>
        <taxon>Rhizophora</taxon>
    </lineage>
</organism>